<sequence length="43" mass="4925">MSECNQHEQSSDYLGLSGFFGSIVNFFQYDASRHTDFTLVCKD</sequence>
<gene>
    <name evidence="1" type="ORF">PRUB_a4746</name>
</gene>
<organism evidence="1 2">
    <name type="scientific">Pseudoalteromonas rubra</name>
    <dbReference type="NCBI Taxonomy" id="43658"/>
    <lineage>
        <taxon>Bacteria</taxon>
        <taxon>Pseudomonadati</taxon>
        <taxon>Pseudomonadota</taxon>
        <taxon>Gammaproteobacteria</taxon>
        <taxon>Alteromonadales</taxon>
        <taxon>Pseudoalteromonadaceae</taxon>
        <taxon>Pseudoalteromonas</taxon>
    </lineage>
</organism>
<reference evidence="1 2" key="1">
    <citation type="journal article" date="2012" name="J. Bacteriol.">
        <title>Genome sequence of the cycloprodigiosin-producing bacterial strain Pseudoalteromonas rubra ATCC 29570(T).</title>
        <authorList>
            <person name="Xie B.B."/>
            <person name="Shu Y.L."/>
            <person name="Qin Q.L."/>
            <person name="Rong J.C."/>
            <person name="Zhang X.Y."/>
            <person name="Chen X.L."/>
            <person name="Zhou B.C."/>
            <person name="Zhang Y.Z."/>
        </authorList>
    </citation>
    <scope>NUCLEOTIDE SEQUENCE [LARGE SCALE GENOMIC DNA]</scope>
    <source>
        <strain evidence="1 2">DSM 6842</strain>
    </source>
</reference>
<name>A0A8T0CC32_9GAMM</name>
<protein>
    <submittedName>
        <fullName evidence="1">Uncharacterized protein</fullName>
    </submittedName>
</protein>
<comment type="caution">
    <text evidence="1">The sequence shown here is derived from an EMBL/GenBank/DDBJ whole genome shotgun (WGS) entry which is preliminary data.</text>
</comment>
<evidence type="ECO:0000313" key="2">
    <source>
        <dbReference type="Proteomes" id="UP000016480"/>
    </source>
</evidence>
<evidence type="ECO:0000313" key="1">
    <source>
        <dbReference type="EMBL" id="KAF7787612.1"/>
    </source>
</evidence>
<dbReference type="EMBL" id="AHCD03000030">
    <property type="protein sequence ID" value="KAF7787612.1"/>
    <property type="molecule type" value="Genomic_DNA"/>
</dbReference>
<proteinExistence type="predicted"/>
<accession>A0A8T0CC32</accession>
<dbReference type="Proteomes" id="UP000016480">
    <property type="component" value="Unassembled WGS sequence"/>
</dbReference>
<dbReference type="AlphaFoldDB" id="A0A8T0CC32"/>